<gene>
    <name evidence="1" type="ORF">MLD38_010451</name>
</gene>
<sequence>MQIHAHPVKNGRRCELRSGETGGDYVNNPWWADQLQPRPQEDCPWGWQKGTHFTRRREEYEAGPSTALKSPERILRHPPHFDPLPPRQKMGFYLARCVLASCS</sequence>
<proteinExistence type="predicted"/>
<name>A0ACB9R2Z4_9MYRT</name>
<accession>A0ACB9R2Z4</accession>
<comment type="caution">
    <text evidence="1">The sequence shown here is derived from an EMBL/GenBank/DDBJ whole genome shotgun (WGS) entry which is preliminary data.</text>
</comment>
<dbReference type="Proteomes" id="UP001057402">
    <property type="component" value="Chromosome 4"/>
</dbReference>
<reference evidence="2" key="1">
    <citation type="journal article" date="2023" name="Front. Plant Sci.">
        <title>Chromosomal-level genome assembly of Melastoma candidum provides insights into trichome evolution.</title>
        <authorList>
            <person name="Zhong Y."/>
            <person name="Wu W."/>
            <person name="Sun C."/>
            <person name="Zou P."/>
            <person name="Liu Y."/>
            <person name="Dai S."/>
            <person name="Zhou R."/>
        </authorList>
    </citation>
    <scope>NUCLEOTIDE SEQUENCE [LARGE SCALE GENOMIC DNA]</scope>
</reference>
<protein>
    <submittedName>
        <fullName evidence="1">Uncharacterized protein</fullName>
    </submittedName>
</protein>
<evidence type="ECO:0000313" key="1">
    <source>
        <dbReference type="EMBL" id="KAI4372186.1"/>
    </source>
</evidence>
<organism evidence="1 2">
    <name type="scientific">Melastoma candidum</name>
    <dbReference type="NCBI Taxonomy" id="119954"/>
    <lineage>
        <taxon>Eukaryota</taxon>
        <taxon>Viridiplantae</taxon>
        <taxon>Streptophyta</taxon>
        <taxon>Embryophyta</taxon>
        <taxon>Tracheophyta</taxon>
        <taxon>Spermatophyta</taxon>
        <taxon>Magnoliopsida</taxon>
        <taxon>eudicotyledons</taxon>
        <taxon>Gunneridae</taxon>
        <taxon>Pentapetalae</taxon>
        <taxon>rosids</taxon>
        <taxon>malvids</taxon>
        <taxon>Myrtales</taxon>
        <taxon>Melastomataceae</taxon>
        <taxon>Melastomatoideae</taxon>
        <taxon>Melastomateae</taxon>
        <taxon>Melastoma</taxon>
    </lineage>
</organism>
<dbReference type="EMBL" id="CM042883">
    <property type="protein sequence ID" value="KAI4372186.1"/>
    <property type="molecule type" value="Genomic_DNA"/>
</dbReference>
<evidence type="ECO:0000313" key="2">
    <source>
        <dbReference type="Proteomes" id="UP001057402"/>
    </source>
</evidence>
<keyword evidence="2" id="KW-1185">Reference proteome</keyword>